<keyword evidence="5" id="KW-0234">DNA repair</keyword>
<comment type="caution">
    <text evidence="11">The sequence shown here is derived from an EMBL/GenBank/DDBJ whole genome shotgun (WGS) entry which is preliminary data.</text>
</comment>
<protein>
    <recommendedName>
        <fullName evidence="2">DNA-(apurinic or apyrimidinic site) lyase</fullName>
        <ecNumber evidence="2">4.2.99.18</ecNumber>
    </recommendedName>
</protein>
<evidence type="ECO:0000256" key="8">
    <source>
        <dbReference type="ARBA" id="ARBA00044632"/>
    </source>
</evidence>
<keyword evidence="12" id="KW-1185">Reference proteome</keyword>
<keyword evidence="4" id="KW-0378">Hydrolase</keyword>
<evidence type="ECO:0000256" key="7">
    <source>
        <dbReference type="ARBA" id="ARBA00023295"/>
    </source>
</evidence>
<dbReference type="InterPro" id="IPR011257">
    <property type="entry name" value="DNA_glycosylase"/>
</dbReference>
<dbReference type="PANTHER" id="PTHR10242:SF2">
    <property type="entry name" value="N-GLYCOSYLASE_DNA LYASE"/>
    <property type="match status" value="1"/>
</dbReference>
<dbReference type="Gene3D" id="3.30.310.260">
    <property type="match status" value="1"/>
</dbReference>
<evidence type="ECO:0000256" key="9">
    <source>
        <dbReference type="SAM" id="MobiDB-lite"/>
    </source>
</evidence>
<dbReference type="Proteomes" id="UP000481852">
    <property type="component" value="Unassembled WGS sequence"/>
</dbReference>
<accession>A0A6L5X7H3</accession>
<dbReference type="GO" id="GO:0006289">
    <property type="term" value="P:nucleotide-excision repair"/>
    <property type="evidence" value="ECO:0007669"/>
    <property type="project" value="InterPro"/>
</dbReference>
<dbReference type="CDD" id="cd00056">
    <property type="entry name" value="ENDO3c"/>
    <property type="match status" value="1"/>
</dbReference>
<dbReference type="GO" id="GO:0008534">
    <property type="term" value="F:oxidized purine nucleobase lesion DNA N-glycosylase activity"/>
    <property type="evidence" value="ECO:0007669"/>
    <property type="project" value="InterPro"/>
</dbReference>
<dbReference type="Pfam" id="PF07934">
    <property type="entry name" value="OGG_N"/>
    <property type="match status" value="1"/>
</dbReference>
<comment type="catalytic activity">
    <reaction evidence="8">
        <text>2'-deoxyribonucleotide-(2'-deoxyribose 5'-phosphate)-2'-deoxyribonucleotide-DNA = a 3'-end 2'-deoxyribonucleotide-(2,3-dehydro-2,3-deoxyribose 5'-phosphate)-DNA + a 5'-end 5'-phospho-2'-deoxyribonucleoside-DNA + H(+)</text>
        <dbReference type="Rhea" id="RHEA:66592"/>
        <dbReference type="Rhea" id="RHEA-COMP:13180"/>
        <dbReference type="Rhea" id="RHEA-COMP:16897"/>
        <dbReference type="Rhea" id="RHEA-COMP:17067"/>
        <dbReference type="ChEBI" id="CHEBI:15378"/>
        <dbReference type="ChEBI" id="CHEBI:136412"/>
        <dbReference type="ChEBI" id="CHEBI:157695"/>
        <dbReference type="ChEBI" id="CHEBI:167181"/>
        <dbReference type="EC" id="4.2.99.18"/>
    </reaction>
</comment>
<reference evidence="11 12" key="1">
    <citation type="submission" date="2019-08" db="EMBL/GenBank/DDBJ databases">
        <title>In-depth cultivation of the pig gut microbiome towards novel bacterial diversity and tailored functional studies.</title>
        <authorList>
            <person name="Wylensek D."/>
            <person name="Hitch T.C.A."/>
            <person name="Clavel T."/>
        </authorList>
    </citation>
    <scope>NUCLEOTIDE SEQUENCE [LARGE SCALE GENOMIC DNA]</scope>
    <source>
        <strain evidence="11 12">Oil+RF-744-WCA-WT-11</strain>
    </source>
</reference>
<evidence type="ECO:0000256" key="2">
    <source>
        <dbReference type="ARBA" id="ARBA00012720"/>
    </source>
</evidence>
<evidence type="ECO:0000256" key="4">
    <source>
        <dbReference type="ARBA" id="ARBA00022801"/>
    </source>
</evidence>
<dbReference type="InterPro" id="IPR012904">
    <property type="entry name" value="OGG_N"/>
</dbReference>
<evidence type="ECO:0000313" key="12">
    <source>
        <dbReference type="Proteomes" id="UP000481852"/>
    </source>
</evidence>
<comment type="similarity">
    <text evidence="1">Belongs to the type-1 OGG1 family.</text>
</comment>
<evidence type="ECO:0000259" key="10">
    <source>
        <dbReference type="SMART" id="SM00478"/>
    </source>
</evidence>
<dbReference type="SUPFAM" id="SSF48150">
    <property type="entry name" value="DNA-glycosylase"/>
    <property type="match status" value="1"/>
</dbReference>
<evidence type="ECO:0000256" key="6">
    <source>
        <dbReference type="ARBA" id="ARBA00023239"/>
    </source>
</evidence>
<feature type="domain" description="HhH-GPD" evidence="10">
    <location>
        <begin position="192"/>
        <end position="341"/>
    </location>
</feature>
<dbReference type="EMBL" id="VULZ01000010">
    <property type="protein sequence ID" value="MSS15353.1"/>
    <property type="molecule type" value="Genomic_DNA"/>
</dbReference>
<keyword evidence="7" id="KW-0326">Glycosidase</keyword>
<dbReference type="InterPro" id="IPR003265">
    <property type="entry name" value="HhH-GPD_domain"/>
</dbReference>
<gene>
    <name evidence="11" type="ORF">FYJ35_09950</name>
</gene>
<dbReference type="GO" id="GO:0140078">
    <property type="term" value="F:class I DNA-(apurinic or apyrimidinic site) endonuclease activity"/>
    <property type="evidence" value="ECO:0007669"/>
    <property type="project" value="UniProtKB-EC"/>
</dbReference>
<dbReference type="EC" id="4.2.99.18" evidence="2"/>
<evidence type="ECO:0000313" key="11">
    <source>
        <dbReference type="EMBL" id="MSS15353.1"/>
    </source>
</evidence>
<dbReference type="Gene3D" id="1.10.340.30">
    <property type="entry name" value="Hypothetical protein, domain 2"/>
    <property type="match status" value="1"/>
</dbReference>
<evidence type="ECO:0000256" key="1">
    <source>
        <dbReference type="ARBA" id="ARBA00010679"/>
    </source>
</evidence>
<dbReference type="AlphaFoldDB" id="A0A6L5X7H3"/>
<keyword evidence="3" id="KW-0227">DNA damage</keyword>
<dbReference type="PANTHER" id="PTHR10242">
    <property type="entry name" value="8-OXOGUANINE DNA GLYCOSYLASE"/>
    <property type="match status" value="1"/>
</dbReference>
<dbReference type="InterPro" id="IPR052054">
    <property type="entry name" value="Oxidative_DNA_repair_enzyme"/>
</dbReference>
<feature type="region of interest" description="Disordered" evidence="9">
    <location>
        <begin position="122"/>
        <end position="145"/>
    </location>
</feature>
<evidence type="ECO:0000256" key="5">
    <source>
        <dbReference type="ARBA" id="ARBA00023204"/>
    </source>
</evidence>
<keyword evidence="6" id="KW-0456">Lyase</keyword>
<dbReference type="GO" id="GO:0006284">
    <property type="term" value="P:base-excision repair"/>
    <property type="evidence" value="ECO:0007669"/>
    <property type="project" value="InterPro"/>
</dbReference>
<sequence>MPLLSQRPRGDICTEPLSAGKSRVRREKRQMIIGIEDDFSLEKMADCGQCFRAVCLPDGSYRFISREKVLNIREQVPHQFQVSCSEEEWDEFWRDYFDLSRTYKRIREDLLLQLSGERTTPFGQTSRGISEGDAATETARRQGSIDPGERCIQGLDVGSDAAIRFLTQAEQAGRGLRILRQDPWEMLITFIISQRKNIPAIRLAVEKLAMLYGHPVKEMLFTFPTPEELGRASEADLRTAGLGYRAPYVKDAADKVLSGALDLEALGKLDDGALFEKLMTVKGVGKKVANCICLFGFGRTSRAPVDVWIERAITLCGGVDPFPAFGEYAGIMQQYAFYYMTHQKM</sequence>
<organism evidence="11 12">
    <name type="scientific">Porcincola intestinalis</name>
    <dbReference type="NCBI Taxonomy" id="2606632"/>
    <lineage>
        <taxon>Bacteria</taxon>
        <taxon>Bacillati</taxon>
        <taxon>Bacillota</taxon>
        <taxon>Clostridia</taxon>
        <taxon>Lachnospirales</taxon>
        <taxon>Lachnospiraceae</taxon>
        <taxon>Porcincola</taxon>
    </lineage>
</organism>
<dbReference type="Pfam" id="PF00730">
    <property type="entry name" value="HhH-GPD"/>
    <property type="match status" value="1"/>
</dbReference>
<dbReference type="GO" id="GO:0003684">
    <property type="term" value="F:damaged DNA binding"/>
    <property type="evidence" value="ECO:0007669"/>
    <property type="project" value="InterPro"/>
</dbReference>
<evidence type="ECO:0000256" key="3">
    <source>
        <dbReference type="ARBA" id="ARBA00022763"/>
    </source>
</evidence>
<proteinExistence type="inferred from homology"/>
<dbReference type="SMART" id="SM00478">
    <property type="entry name" value="ENDO3c"/>
    <property type="match status" value="1"/>
</dbReference>
<dbReference type="SUPFAM" id="SSF55945">
    <property type="entry name" value="TATA-box binding protein-like"/>
    <property type="match status" value="1"/>
</dbReference>
<name>A0A6L5X7H3_9FIRM</name>